<reference evidence="3" key="1">
    <citation type="journal article" date="2019" name="Int. J. Syst. Evol. Microbiol.">
        <title>The Global Catalogue of Microorganisms (GCM) 10K type strain sequencing project: providing services to taxonomists for standard genome sequencing and annotation.</title>
        <authorList>
            <consortium name="The Broad Institute Genomics Platform"/>
            <consortium name="The Broad Institute Genome Sequencing Center for Infectious Disease"/>
            <person name="Wu L."/>
            <person name="Ma J."/>
        </authorList>
    </citation>
    <scope>NUCLEOTIDE SEQUENCE [LARGE SCALE GENOMIC DNA]</scope>
    <source>
        <strain evidence="3">JCM 4733</strain>
    </source>
</reference>
<evidence type="ECO:0000313" key="3">
    <source>
        <dbReference type="Proteomes" id="UP000653644"/>
    </source>
</evidence>
<feature type="compositionally biased region" description="Basic and acidic residues" evidence="1">
    <location>
        <begin position="76"/>
        <end position="95"/>
    </location>
</feature>
<evidence type="ECO:0000313" key="2">
    <source>
        <dbReference type="EMBL" id="GHA24526.1"/>
    </source>
</evidence>
<comment type="caution">
    <text evidence="2">The sequence shown here is derived from an EMBL/GenBank/DDBJ whole genome shotgun (WGS) entry which is preliminary data.</text>
</comment>
<evidence type="ECO:0000256" key="1">
    <source>
        <dbReference type="SAM" id="MobiDB-lite"/>
    </source>
</evidence>
<feature type="compositionally biased region" description="Basic and acidic residues" evidence="1">
    <location>
        <begin position="22"/>
        <end position="53"/>
    </location>
</feature>
<name>A0ABQ3CQ45_9ACTN</name>
<accession>A0ABQ3CQ45</accession>
<protein>
    <submittedName>
        <fullName evidence="2">Uncharacterized protein</fullName>
    </submittedName>
</protein>
<keyword evidence="3" id="KW-1185">Reference proteome</keyword>
<sequence length="95" mass="10373">MRVDVEDTGDERGGRGLPGRGRVFERGGHGRESFRGRIREEKGEKGGGREREAPVTASGRRERHLGYGAEGPSRGGTEKLTRREPDIRKTADGSA</sequence>
<dbReference type="Proteomes" id="UP000653644">
    <property type="component" value="Unassembled WGS sequence"/>
</dbReference>
<organism evidence="2 3">
    <name type="scientific">Streptomyces canarius</name>
    <dbReference type="NCBI Taxonomy" id="285453"/>
    <lineage>
        <taxon>Bacteria</taxon>
        <taxon>Bacillati</taxon>
        <taxon>Actinomycetota</taxon>
        <taxon>Actinomycetes</taxon>
        <taxon>Kitasatosporales</taxon>
        <taxon>Streptomycetaceae</taxon>
        <taxon>Streptomyces</taxon>
    </lineage>
</organism>
<proteinExistence type="predicted"/>
<dbReference type="EMBL" id="BMVN01000009">
    <property type="protein sequence ID" value="GHA24526.1"/>
    <property type="molecule type" value="Genomic_DNA"/>
</dbReference>
<feature type="region of interest" description="Disordered" evidence="1">
    <location>
        <begin position="1"/>
        <end position="95"/>
    </location>
</feature>
<gene>
    <name evidence="2" type="ORF">GCM10010345_31720</name>
</gene>
<feature type="compositionally biased region" description="Basic and acidic residues" evidence="1">
    <location>
        <begin position="1"/>
        <end position="14"/>
    </location>
</feature>